<gene>
    <name evidence="10" type="ORF">SAMN06265338_104268</name>
</gene>
<dbReference type="GO" id="GO:0000271">
    <property type="term" value="P:polysaccharide biosynthetic process"/>
    <property type="evidence" value="ECO:0007669"/>
    <property type="project" value="UniProtKB-KW"/>
</dbReference>
<evidence type="ECO:0000256" key="3">
    <source>
        <dbReference type="ARBA" id="ARBA00022679"/>
    </source>
</evidence>
<keyword evidence="11" id="KW-1185">Reference proteome</keyword>
<dbReference type="AlphaFoldDB" id="A0A212RI02"/>
<dbReference type="GO" id="GO:0016780">
    <property type="term" value="F:phosphotransferase activity, for other substituted phosphate groups"/>
    <property type="evidence" value="ECO:0007669"/>
    <property type="project" value="TreeGrafter"/>
</dbReference>
<feature type="transmembrane region" description="Helical" evidence="8">
    <location>
        <begin position="159"/>
        <end position="181"/>
    </location>
</feature>
<evidence type="ECO:0000256" key="6">
    <source>
        <dbReference type="ARBA" id="ARBA00023136"/>
    </source>
</evidence>
<dbReference type="Pfam" id="PF13727">
    <property type="entry name" value="CoA_binding_3"/>
    <property type="match status" value="1"/>
</dbReference>
<dbReference type="Proteomes" id="UP000198418">
    <property type="component" value="Unassembled WGS sequence"/>
</dbReference>
<evidence type="ECO:0000256" key="5">
    <source>
        <dbReference type="ARBA" id="ARBA00022989"/>
    </source>
</evidence>
<proteinExistence type="inferred from homology"/>
<organism evidence="10 11">
    <name type="scientific">Rhodoblastus acidophilus</name>
    <name type="common">Rhodopseudomonas acidophila</name>
    <dbReference type="NCBI Taxonomy" id="1074"/>
    <lineage>
        <taxon>Bacteria</taxon>
        <taxon>Pseudomonadati</taxon>
        <taxon>Pseudomonadota</taxon>
        <taxon>Alphaproteobacteria</taxon>
        <taxon>Hyphomicrobiales</taxon>
        <taxon>Rhodoblastaceae</taxon>
        <taxon>Rhodoblastus</taxon>
    </lineage>
</organism>
<feature type="transmembrane region" description="Helical" evidence="8">
    <location>
        <begin position="329"/>
        <end position="349"/>
    </location>
</feature>
<evidence type="ECO:0000256" key="2">
    <source>
        <dbReference type="ARBA" id="ARBA00006464"/>
    </source>
</evidence>
<name>A0A212RI02_RHOAC</name>
<dbReference type="GO" id="GO:0016020">
    <property type="term" value="C:membrane"/>
    <property type="evidence" value="ECO:0007669"/>
    <property type="project" value="UniProtKB-SubCell"/>
</dbReference>
<reference evidence="11" key="1">
    <citation type="submission" date="2017-06" db="EMBL/GenBank/DDBJ databases">
        <authorList>
            <person name="Varghese N."/>
            <person name="Submissions S."/>
        </authorList>
    </citation>
    <scope>NUCLEOTIDE SEQUENCE [LARGE SCALE GENOMIC DNA]</scope>
    <source>
        <strain evidence="11">DSM 137</strain>
    </source>
</reference>
<dbReference type="SUPFAM" id="SSF51735">
    <property type="entry name" value="NAD(P)-binding Rossmann-fold domains"/>
    <property type="match status" value="1"/>
</dbReference>
<feature type="domain" description="Bacterial sugar transferase" evidence="9">
    <location>
        <begin position="323"/>
        <end position="511"/>
    </location>
</feature>
<sequence length="517" mass="57171">MSLPQPSFPEFDGPPDGARGKAEFYFADLRALARRAAVEAAQQDAPAPRAISQPAIIGATLLFDLCAFVGAGVLSHMRALGGDAPEPTLLIWGVALATAVGLFTLQARWTYTIRALADFPRQAMNLALAFALAVAIWDADCVISGFERTAFLRQWSLDWFAWGVSATVASRAVLAPLLRAWTRRGALARRTVIVGGGEQALETIRRLEESGKGALEILGVFDDRNPTRLPDALGRYRLLGTFDDLESFCRNARVDLLIIAFPLTAERRILHILQKLWALPVDVRISALGSKLRLRDRAYNFIGDVPFLPAFDKPLKDWEVALKAMFDRCAALALIVALSPVLTAVALGVKLSSRGPILFVQKRYGFNNEEFGVYKFRSMYVDQCDYSAAHQVKRGDSRVTPFGGFIRRTSLDELPQLFNVLRGELSLVGPRPHALKCSAAGQAYEAVVANYFARHRVKPGITGWAQINGWRGETDTVEKIEQRVAHDLHYIEHWSVWLDLGILLKTPFVVLTGKNAF</sequence>
<evidence type="ECO:0000256" key="4">
    <source>
        <dbReference type="ARBA" id="ARBA00022692"/>
    </source>
</evidence>
<keyword evidence="3 10" id="KW-0808">Transferase</keyword>
<dbReference type="NCBIfam" id="TIGR03023">
    <property type="entry name" value="WcaJ_sugtrans"/>
    <property type="match status" value="1"/>
</dbReference>
<evidence type="ECO:0000256" key="1">
    <source>
        <dbReference type="ARBA" id="ARBA00004141"/>
    </source>
</evidence>
<feature type="transmembrane region" description="Helical" evidence="8">
    <location>
        <begin position="55"/>
        <end position="77"/>
    </location>
</feature>
<keyword evidence="4 8" id="KW-0812">Transmembrane</keyword>
<dbReference type="EMBL" id="FYDG01000004">
    <property type="protein sequence ID" value="SNB72064.1"/>
    <property type="molecule type" value="Genomic_DNA"/>
</dbReference>
<dbReference type="InterPro" id="IPR036291">
    <property type="entry name" value="NAD(P)-bd_dom_sf"/>
</dbReference>
<protein>
    <submittedName>
        <fullName evidence="10">Undecaprenyl-phosphate glucose phosphotransferase</fullName>
    </submittedName>
</protein>
<feature type="transmembrane region" description="Helical" evidence="8">
    <location>
        <begin position="123"/>
        <end position="139"/>
    </location>
</feature>
<dbReference type="InterPro" id="IPR017473">
    <property type="entry name" value="Undecaprenyl-P_gluc_Ptfrase"/>
</dbReference>
<dbReference type="PANTHER" id="PTHR30576">
    <property type="entry name" value="COLANIC BIOSYNTHESIS UDP-GLUCOSE LIPID CARRIER TRANSFERASE"/>
    <property type="match status" value="1"/>
</dbReference>
<dbReference type="Pfam" id="PF02397">
    <property type="entry name" value="Bac_transf"/>
    <property type="match status" value="1"/>
</dbReference>
<evidence type="ECO:0000313" key="11">
    <source>
        <dbReference type="Proteomes" id="UP000198418"/>
    </source>
</evidence>
<keyword evidence="5 8" id="KW-1133">Transmembrane helix</keyword>
<evidence type="ECO:0000259" key="9">
    <source>
        <dbReference type="Pfam" id="PF02397"/>
    </source>
</evidence>
<dbReference type="NCBIfam" id="TIGR03025">
    <property type="entry name" value="EPS_sugtrans"/>
    <property type="match status" value="1"/>
</dbReference>
<dbReference type="InterPro" id="IPR017475">
    <property type="entry name" value="EPS_sugar_tfrase"/>
</dbReference>
<dbReference type="OrthoDB" id="9808602at2"/>
<feature type="transmembrane region" description="Helical" evidence="8">
    <location>
        <begin position="89"/>
        <end position="111"/>
    </location>
</feature>
<evidence type="ECO:0000256" key="7">
    <source>
        <dbReference type="ARBA" id="ARBA00023169"/>
    </source>
</evidence>
<keyword evidence="6 8" id="KW-0472">Membrane</keyword>
<dbReference type="RefSeq" id="WP_088520709.1">
    <property type="nucleotide sequence ID" value="NZ_FYDG01000004.1"/>
</dbReference>
<comment type="similarity">
    <text evidence="2">Belongs to the bacterial sugar transferase family.</text>
</comment>
<keyword evidence="7" id="KW-0270">Exopolysaccharide synthesis</keyword>
<dbReference type="InterPro" id="IPR003362">
    <property type="entry name" value="Bact_transf"/>
</dbReference>
<accession>A0A212RI02</accession>
<comment type="subcellular location">
    <subcellularLocation>
        <location evidence="1">Membrane</location>
        <topology evidence="1">Multi-pass membrane protein</topology>
    </subcellularLocation>
</comment>
<dbReference type="Gene3D" id="3.40.50.720">
    <property type="entry name" value="NAD(P)-binding Rossmann-like Domain"/>
    <property type="match status" value="1"/>
</dbReference>
<evidence type="ECO:0000256" key="8">
    <source>
        <dbReference type="SAM" id="Phobius"/>
    </source>
</evidence>
<evidence type="ECO:0000313" key="10">
    <source>
        <dbReference type="EMBL" id="SNB72064.1"/>
    </source>
</evidence>
<dbReference type="PANTHER" id="PTHR30576:SF0">
    <property type="entry name" value="UNDECAPRENYL-PHOSPHATE N-ACETYLGALACTOSAMINYL 1-PHOSPHATE TRANSFERASE-RELATED"/>
    <property type="match status" value="1"/>
</dbReference>